<evidence type="ECO:0000313" key="1">
    <source>
        <dbReference type="EMBL" id="MDJ1137074.1"/>
    </source>
</evidence>
<comment type="caution">
    <text evidence="1">The sequence shown here is derived from an EMBL/GenBank/DDBJ whole genome shotgun (WGS) entry which is preliminary data.</text>
</comment>
<organism evidence="1 2">
    <name type="scientific">Streptomyces iconiensis</name>
    <dbReference type="NCBI Taxonomy" id="1384038"/>
    <lineage>
        <taxon>Bacteria</taxon>
        <taxon>Bacillati</taxon>
        <taxon>Actinomycetota</taxon>
        <taxon>Actinomycetes</taxon>
        <taxon>Kitasatosporales</taxon>
        <taxon>Streptomycetaceae</taxon>
        <taxon>Streptomyces</taxon>
    </lineage>
</organism>
<dbReference type="PRINTS" id="PR00411">
    <property type="entry name" value="PNDRDTASEI"/>
</dbReference>
<dbReference type="Proteomes" id="UP001214441">
    <property type="component" value="Unassembled WGS sequence"/>
</dbReference>
<dbReference type="PRINTS" id="PR00368">
    <property type="entry name" value="FADPNR"/>
</dbReference>
<dbReference type="SUPFAM" id="SSF51905">
    <property type="entry name" value="FAD/NAD(P)-binding domain"/>
    <property type="match status" value="1"/>
</dbReference>
<dbReference type="PANTHER" id="PTHR43734:SF1">
    <property type="entry name" value="PHYTOENE DESATURASE"/>
    <property type="match status" value="1"/>
</dbReference>
<dbReference type="EMBL" id="JANCPR020000051">
    <property type="protein sequence ID" value="MDJ1137074.1"/>
    <property type="molecule type" value="Genomic_DNA"/>
</dbReference>
<name>A0ABT7A6V4_9ACTN</name>
<dbReference type="RefSeq" id="WP_274041298.1">
    <property type="nucleotide sequence ID" value="NZ_JANCPR020000051.1"/>
</dbReference>
<dbReference type="Pfam" id="PF13450">
    <property type="entry name" value="NAD_binding_8"/>
    <property type="match status" value="1"/>
</dbReference>
<dbReference type="InterPro" id="IPR036188">
    <property type="entry name" value="FAD/NAD-bd_sf"/>
</dbReference>
<keyword evidence="2" id="KW-1185">Reference proteome</keyword>
<proteinExistence type="predicted"/>
<accession>A0ABT7A6V4</accession>
<evidence type="ECO:0000313" key="2">
    <source>
        <dbReference type="Proteomes" id="UP001214441"/>
    </source>
</evidence>
<dbReference type="Gene3D" id="3.40.50.720">
    <property type="entry name" value="NAD(P)-binding Rossmann-like Domain"/>
    <property type="match status" value="1"/>
</dbReference>
<sequence length="386" mass="41418">MKRQLVVVGGGFAGLTAALTAAEAGAEVTVHEAHTTLGGRARTAAAPYRTNEGPHALYNGGPHWAWLKRQGLLRPLAALPPAEGLRLRFHSGGVLRRRPPLGLLRLLRHRTAPYDEAFLPWASRLIGEEAALAASHYAAVATFHHDPGSLSAAFTQERFRRSASLPPEAHYVRGGWGALIGRMADRAREMGVVIETGSRVDSLDGLRGGPVVVATTLEAARRLLKDDSLTWHGGRTALLDLVLEERRGDVFAVSDLEGPGWTERFTAQDKTVAPRGQSLIQAQFPLAPDEPKSEGLARAERILDLGFPDWRRRTLHSSDALANARTGAVDPVGTTWRDRPALDRGDGVYLAGDQVAAPGVLSEVSFTSALEAAHMALRTQGARAAA</sequence>
<protein>
    <submittedName>
        <fullName evidence="1">NAD(P)-binding protein</fullName>
    </submittedName>
</protein>
<gene>
    <name evidence="1" type="ORF">NMN56_035060</name>
</gene>
<dbReference type="PANTHER" id="PTHR43734">
    <property type="entry name" value="PHYTOENE DESATURASE"/>
    <property type="match status" value="1"/>
</dbReference>
<reference evidence="1 2" key="1">
    <citation type="submission" date="2023-05" db="EMBL/GenBank/DDBJ databases">
        <title>Streptantibioticus silvisoli sp. nov., acidotolerant actinomycetes 1 from pine litter.</title>
        <authorList>
            <person name="Swiecimska M."/>
            <person name="Golinska P."/>
            <person name="Sangal V."/>
            <person name="Wachnowicz B."/>
            <person name="Goodfellow M."/>
        </authorList>
    </citation>
    <scope>NUCLEOTIDE SEQUENCE [LARGE SCALE GENOMIC DNA]</scope>
    <source>
        <strain evidence="1 2">DSM 42109</strain>
    </source>
</reference>